<protein>
    <submittedName>
        <fullName evidence="2">Uncharacterized protein</fullName>
    </submittedName>
</protein>
<dbReference type="EMBL" id="CP092622">
    <property type="protein sequence ID" value="UMM21198.1"/>
    <property type="molecule type" value="Genomic_DNA"/>
</dbReference>
<dbReference type="AlphaFoldDB" id="A0AAE9EDK5"/>
<feature type="region of interest" description="Disordered" evidence="1">
    <location>
        <begin position="1"/>
        <end position="87"/>
    </location>
</feature>
<dbReference type="Proteomes" id="UP000829354">
    <property type="component" value="Chromosome III"/>
</dbReference>
<feature type="compositionally biased region" description="Polar residues" evidence="1">
    <location>
        <begin position="72"/>
        <end position="87"/>
    </location>
</feature>
<gene>
    <name evidence="2" type="ORF">L5515_002985</name>
</gene>
<evidence type="ECO:0000313" key="3">
    <source>
        <dbReference type="Proteomes" id="UP000829354"/>
    </source>
</evidence>
<name>A0AAE9EDK5_CAEBR</name>
<accession>A0AAE9EDK5</accession>
<organism evidence="2 3">
    <name type="scientific">Caenorhabditis briggsae</name>
    <dbReference type="NCBI Taxonomy" id="6238"/>
    <lineage>
        <taxon>Eukaryota</taxon>
        <taxon>Metazoa</taxon>
        <taxon>Ecdysozoa</taxon>
        <taxon>Nematoda</taxon>
        <taxon>Chromadorea</taxon>
        <taxon>Rhabditida</taxon>
        <taxon>Rhabditina</taxon>
        <taxon>Rhabditomorpha</taxon>
        <taxon>Rhabditoidea</taxon>
        <taxon>Rhabditidae</taxon>
        <taxon>Peloderinae</taxon>
        <taxon>Caenorhabditis</taxon>
    </lineage>
</organism>
<proteinExistence type="predicted"/>
<evidence type="ECO:0000313" key="2">
    <source>
        <dbReference type="EMBL" id="UMM21198.1"/>
    </source>
</evidence>
<evidence type="ECO:0000256" key="1">
    <source>
        <dbReference type="SAM" id="MobiDB-lite"/>
    </source>
</evidence>
<keyword evidence="3" id="KW-1185">Reference proteome</keyword>
<sequence length="87" mass="9675">MMLKGPIQSSSIGSSSTFPNRRSREQKRRNAQKLPTSSYPSWRDPADTKGPFNPITNHLDCRCSVDEPPALQKQNVKGDGSNTGTWK</sequence>
<reference evidence="2 3" key="1">
    <citation type="submission" date="2022-04" db="EMBL/GenBank/DDBJ databases">
        <title>Chromosome-level reference genomes for two strains of Caenorhabditis briggsae: an improved platform for comparative genomics.</title>
        <authorList>
            <person name="Stevens L."/>
            <person name="Andersen E."/>
        </authorList>
    </citation>
    <scope>NUCLEOTIDE SEQUENCE [LARGE SCALE GENOMIC DNA]</scope>
    <source>
        <strain evidence="2">VX34</strain>
        <tissue evidence="2">Whole-organism</tissue>
    </source>
</reference>